<name>A0A382U4U5_9ZZZZ</name>
<dbReference type="EMBL" id="UINC01141285">
    <property type="protein sequence ID" value="SVD28935.1"/>
    <property type="molecule type" value="Genomic_DNA"/>
</dbReference>
<gene>
    <name evidence="1" type="ORF">METZ01_LOCUS381789</name>
</gene>
<reference evidence="1" key="1">
    <citation type="submission" date="2018-05" db="EMBL/GenBank/DDBJ databases">
        <authorList>
            <person name="Lanie J.A."/>
            <person name="Ng W.-L."/>
            <person name="Kazmierczak K.M."/>
            <person name="Andrzejewski T.M."/>
            <person name="Davidsen T.M."/>
            <person name="Wayne K.J."/>
            <person name="Tettelin H."/>
            <person name="Glass J.I."/>
            <person name="Rusch D."/>
            <person name="Podicherti R."/>
            <person name="Tsui H.-C.T."/>
            <person name="Winkler M.E."/>
        </authorList>
    </citation>
    <scope>NUCLEOTIDE SEQUENCE</scope>
</reference>
<protein>
    <submittedName>
        <fullName evidence="1">Uncharacterized protein</fullName>
    </submittedName>
</protein>
<evidence type="ECO:0000313" key="1">
    <source>
        <dbReference type="EMBL" id="SVD28935.1"/>
    </source>
</evidence>
<feature type="non-terminal residue" evidence="1">
    <location>
        <position position="76"/>
    </location>
</feature>
<organism evidence="1">
    <name type="scientific">marine metagenome</name>
    <dbReference type="NCBI Taxonomy" id="408172"/>
    <lineage>
        <taxon>unclassified sequences</taxon>
        <taxon>metagenomes</taxon>
        <taxon>ecological metagenomes</taxon>
    </lineage>
</organism>
<dbReference type="AlphaFoldDB" id="A0A382U4U5"/>
<accession>A0A382U4U5</accession>
<sequence>MLIPKYEKEIHKSLADKRVRADREFFTITTPEAINKIREIAGDRIESDKVFYASPEELKTIEEAKRKDVLCPDLGD</sequence>
<proteinExistence type="predicted"/>